<reference evidence="1" key="1">
    <citation type="submission" date="2022-07" db="EMBL/GenBank/DDBJ databases">
        <title>Phylogenomic reconstructions and comparative analyses of Kickxellomycotina fungi.</title>
        <authorList>
            <person name="Reynolds N.K."/>
            <person name="Stajich J.E."/>
            <person name="Barry K."/>
            <person name="Grigoriev I.V."/>
            <person name="Crous P."/>
            <person name="Smith M.E."/>
        </authorList>
    </citation>
    <scope>NUCLEOTIDE SEQUENCE</scope>
    <source>
        <strain evidence="1">NRRL 5244</strain>
    </source>
</reference>
<gene>
    <name evidence="1" type="primary">VMA1_1</name>
    <name evidence="1" type="ORF">FBU59_003096</name>
</gene>
<dbReference type="EMBL" id="JANBPW010001872">
    <property type="protein sequence ID" value="KAJ1942796.1"/>
    <property type="molecule type" value="Genomic_DNA"/>
</dbReference>
<comment type="caution">
    <text evidence="1">The sequence shown here is derived from an EMBL/GenBank/DDBJ whole genome shotgun (WGS) entry which is preliminary data.</text>
</comment>
<feature type="non-terminal residue" evidence="1">
    <location>
        <position position="1"/>
    </location>
</feature>
<proteinExistence type="predicted"/>
<evidence type="ECO:0000313" key="1">
    <source>
        <dbReference type="EMBL" id="KAJ1942796.1"/>
    </source>
</evidence>
<protein>
    <submittedName>
        <fullName evidence="1">H(+)-transporting V1 sector ATPase subunit A</fullName>
    </submittedName>
</protein>
<keyword evidence="2" id="KW-1185">Reference proteome</keyword>
<sequence>LVGKSALAETDKITLEVARIIKDDFLQQNGYSNYDRYCPFFKTTWMLRNMIGFYKLATHTVEATSNQVTWAKIRDNMGDIIYRLSSMKFEDPADGEEALAERYTQLQKDMEEQFRALSD</sequence>
<name>A0ACC1J9A1_9FUNG</name>
<evidence type="ECO:0000313" key="2">
    <source>
        <dbReference type="Proteomes" id="UP001150603"/>
    </source>
</evidence>
<accession>A0ACC1J9A1</accession>
<dbReference type="Proteomes" id="UP001150603">
    <property type="component" value="Unassembled WGS sequence"/>
</dbReference>
<organism evidence="1 2">
    <name type="scientific">Linderina macrospora</name>
    <dbReference type="NCBI Taxonomy" id="4868"/>
    <lineage>
        <taxon>Eukaryota</taxon>
        <taxon>Fungi</taxon>
        <taxon>Fungi incertae sedis</taxon>
        <taxon>Zoopagomycota</taxon>
        <taxon>Kickxellomycotina</taxon>
        <taxon>Kickxellomycetes</taxon>
        <taxon>Kickxellales</taxon>
        <taxon>Kickxellaceae</taxon>
        <taxon>Linderina</taxon>
    </lineage>
</organism>